<keyword evidence="2 6" id="KW-0732">Signal</keyword>
<evidence type="ECO:0000259" key="7">
    <source>
        <dbReference type="SMART" id="SM00499"/>
    </source>
</evidence>
<keyword evidence="4" id="KW-0325">Glycoprotein</keyword>
<evidence type="ECO:0000313" key="9">
    <source>
        <dbReference type="Proteomes" id="UP000824469"/>
    </source>
</evidence>
<dbReference type="CDD" id="cd00010">
    <property type="entry name" value="AAI_LTSS"/>
    <property type="match status" value="1"/>
</dbReference>
<keyword evidence="3" id="KW-1015">Disulfide bond</keyword>
<dbReference type="EMBL" id="JAHRHJ020000006">
    <property type="protein sequence ID" value="KAH9312452.1"/>
    <property type="molecule type" value="Genomic_DNA"/>
</dbReference>
<dbReference type="PRINTS" id="PR00382">
    <property type="entry name" value="LIPIDTRNSFER"/>
</dbReference>
<dbReference type="Pfam" id="PF14368">
    <property type="entry name" value="LTP_2"/>
    <property type="match status" value="1"/>
</dbReference>
<feature type="compositionally biased region" description="Polar residues" evidence="5">
    <location>
        <begin position="144"/>
        <end position="159"/>
    </location>
</feature>
<feature type="region of interest" description="Disordered" evidence="5">
    <location>
        <begin position="130"/>
        <end position="159"/>
    </location>
</feature>
<comment type="similarity">
    <text evidence="1">Belongs to the plant LTP family.</text>
</comment>
<evidence type="ECO:0000256" key="4">
    <source>
        <dbReference type="ARBA" id="ARBA00023180"/>
    </source>
</evidence>
<dbReference type="GO" id="GO:0006869">
    <property type="term" value="P:lipid transport"/>
    <property type="evidence" value="ECO:0007669"/>
    <property type="project" value="InterPro"/>
</dbReference>
<proteinExistence type="inferred from homology"/>
<dbReference type="InterPro" id="IPR036312">
    <property type="entry name" value="Bifun_inhib/LTP/seed_sf"/>
</dbReference>
<dbReference type="PANTHER" id="PTHR33044">
    <property type="entry name" value="BIFUNCTIONAL INHIBITOR/LIPID-TRANSFER PROTEIN/SEED STORAGE 2S ALBUMIN SUPERFAMILY PROTEIN-RELATED"/>
    <property type="match status" value="1"/>
</dbReference>
<name>A0AA38FXC5_TAXCH</name>
<accession>A0AA38FXC5</accession>
<reference evidence="8 9" key="1">
    <citation type="journal article" date="2021" name="Nat. Plants">
        <title>The Taxus genome provides insights into paclitaxel biosynthesis.</title>
        <authorList>
            <person name="Xiong X."/>
            <person name="Gou J."/>
            <person name="Liao Q."/>
            <person name="Li Y."/>
            <person name="Zhou Q."/>
            <person name="Bi G."/>
            <person name="Li C."/>
            <person name="Du R."/>
            <person name="Wang X."/>
            <person name="Sun T."/>
            <person name="Guo L."/>
            <person name="Liang H."/>
            <person name="Lu P."/>
            <person name="Wu Y."/>
            <person name="Zhang Z."/>
            <person name="Ro D.K."/>
            <person name="Shang Y."/>
            <person name="Huang S."/>
            <person name="Yan J."/>
        </authorList>
    </citation>
    <scope>NUCLEOTIDE SEQUENCE [LARGE SCALE GENOMIC DNA]</scope>
    <source>
        <strain evidence="8">Ta-2019</strain>
    </source>
</reference>
<evidence type="ECO:0000256" key="3">
    <source>
        <dbReference type="ARBA" id="ARBA00023157"/>
    </source>
</evidence>
<feature type="signal peptide" evidence="6">
    <location>
        <begin position="1"/>
        <end position="29"/>
    </location>
</feature>
<feature type="domain" description="Bifunctional inhibitor/plant lipid transfer protein/seed storage helical" evidence="7">
    <location>
        <begin position="41"/>
        <end position="118"/>
    </location>
</feature>
<evidence type="ECO:0000256" key="1">
    <source>
        <dbReference type="ARBA" id="ARBA00009748"/>
    </source>
</evidence>
<protein>
    <recommendedName>
        <fullName evidence="7">Bifunctional inhibitor/plant lipid transfer protein/seed storage helical domain-containing protein</fullName>
    </recommendedName>
</protein>
<dbReference type="InterPro" id="IPR043325">
    <property type="entry name" value="LTSS"/>
</dbReference>
<feature type="non-terminal residue" evidence="8">
    <location>
        <position position="159"/>
    </location>
</feature>
<evidence type="ECO:0000256" key="6">
    <source>
        <dbReference type="SAM" id="SignalP"/>
    </source>
</evidence>
<dbReference type="InterPro" id="IPR016140">
    <property type="entry name" value="Bifunc_inhib/LTP/seed_store"/>
</dbReference>
<evidence type="ECO:0000313" key="8">
    <source>
        <dbReference type="EMBL" id="KAH9312452.1"/>
    </source>
</evidence>
<comment type="caution">
    <text evidence="8">The sequence shown here is derived from an EMBL/GenBank/DDBJ whole genome shotgun (WGS) entry which is preliminary data.</text>
</comment>
<dbReference type="AlphaFoldDB" id="A0AA38FXC5"/>
<organism evidence="8 9">
    <name type="scientific">Taxus chinensis</name>
    <name type="common">Chinese yew</name>
    <name type="synonym">Taxus wallichiana var. chinensis</name>
    <dbReference type="NCBI Taxonomy" id="29808"/>
    <lineage>
        <taxon>Eukaryota</taxon>
        <taxon>Viridiplantae</taxon>
        <taxon>Streptophyta</taxon>
        <taxon>Embryophyta</taxon>
        <taxon>Tracheophyta</taxon>
        <taxon>Spermatophyta</taxon>
        <taxon>Pinopsida</taxon>
        <taxon>Pinidae</taxon>
        <taxon>Conifers II</taxon>
        <taxon>Cupressales</taxon>
        <taxon>Taxaceae</taxon>
        <taxon>Taxus</taxon>
    </lineage>
</organism>
<dbReference type="GO" id="GO:0008289">
    <property type="term" value="F:lipid binding"/>
    <property type="evidence" value="ECO:0007669"/>
    <property type="project" value="InterPro"/>
</dbReference>
<dbReference type="SUPFAM" id="SSF47699">
    <property type="entry name" value="Bifunctional inhibitor/lipid-transfer protein/seed storage 2S albumin"/>
    <property type="match status" value="1"/>
</dbReference>
<dbReference type="Proteomes" id="UP000824469">
    <property type="component" value="Unassembled WGS sequence"/>
</dbReference>
<dbReference type="OMA" id="MKMGMGL"/>
<evidence type="ECO:0000256" key="5">
    <source>
        <dbReference type="SAM" id="MobiDB-lite"/>
    </source>
</evidence>
<dbReference type="Gene3D" id="1.10.110.10">
    <property type="entry name" value="Plant lipid-transfer and hydrophobic proteins"/>
    <property type="match status" value="1"/>
</dbReference>
<dbReference type="SMART" id="SM00499">
    <property type="entry name" value="AAI"/>
    <property type="match status" value="1"/>
</dbReference>
<keyword evidence="9" id="KW-1185">Reference proteome</keyword>
<feature type="compositionally biased region" description="Low complexity" evidence="5">
    <location>
        <begin position="133"/>
        <end position="143"/>
    </location>
</feature>
<evidence type="ECO:0000256" key="2">
    <source>
        <dbReference type="ARBA" id="ARBA00022729"/>
    </source>
</evidence>
<dbReference type="InterPro" id="IPR000528">
    <property type="entry name" value="Plant_nsLTP"/>
</dbReference>
<feature type="chain" id="PRO_5041215050" description="Bifunctional inhibitor/plant lipid transfer protein/seed storage helical domain-containing protein" evidence="6">
    <location>
        <begin position="30"/>
        <end position="159"/>
    </location>
</feature>
<gene>
    <name evidence="8" type="ORF">KI387_027487</name>
</gene>
<sequence length="159" mass="15787">MAGKRCRFASTNVVSILTVVVLLADIVAAQGPVPAPSSGGCDDTLTNLTPCLDYVMANDTKPPSKDCCSGLKKVVKGNIVCLCSLLGSSNSYGITINQTRAAAMPAACKVKTPPLSACNALVPVSSPLASAITGSSSPGSSPTEGANQASPGSSPSSTT</sequence>